<evidence type="ECO:0000256" key="1">
    <source>
        <dbReference type="SAM" id="Phobius"/>
    </source>
</evidence>
<keyword evidence="3" id="KW-0496">Mitochondrion</keyword>
<reference evidence="3 4" key="1">
    <citation type="submission" date="2018-03" db="EMBL/GenBank/DDBJ databases">
        <authorList>
            <person name="Fogelqvist J."/>
        </authorList>
    </citation>
    <scope>NUCLEOTIDE SEQUENCE [LARGE SCALE GENOMIC DNA]</scope>
</reference>
<dbReference type="EMBL" id="OVEO01000011">
    <property type="protein sequence ID" value="SPQ99011.1"/>
    <property type="molecule type" value="Genomic_DNA"/>
</dbReference>
<name>A0A3P3YFP7_PLABS</name>
<sequence>MALGLIAAVVVLILSAASATPAGASPLHFGADDGSARALVALHEAKAYRMLIDPHTQFAIVAVNDSSVDVTLNLAGHPVVVGSHSSGLSYAIASPTVMANACANVPYNSSGCPIDIVLGGAAPSPSVVELRAFRGDMIQTDQLVSGVLARTRSKRYGVELHRDSLPALIQVRPDPDNARVDVDVFVYHESMPFNYVYPNQYMRNHRWNYVEEFTITEDGGFWRDGLYIVEVYASCDTDEDTNPYDVTVYTAVNDSFALTILGISMALFLAVSGVVFMILAIYQHRRRAIRMARLQQLAALRHGTGARHVHRGATPEQVEAIPLKDFLSLSLDDEDCK</sequence>
<geneLocation type="mitochondrion" evidence="3"/>
<keyword evidence="1" id="KW-1133">Transmembrane helix</keyword>
<accession>A0A3P3YFP7</accession>
<dbReference type="Proteomes" id="UP000290189">
    <property type="component" value="Unassembled WGS sequence"/>
</dbReference>
<keyword evidence="1" id="KW-0472">Membrane</keyword>
<keyword evidence="1" id="KW-0812">Transmembrane</keyword>
<dbReference type="AlphaFoldDB" id="A0A3P3YFP7"/>
<evidence type="ECO:0000256" key="2">
    <source>
        <dbReference type="SAM" id="SignalP"/>
    </source>
</evidence>
<evidence type="ECO:0000313" key="4">
    <source>
        <dbReference type="Proteomes" id="UP000290189"/>
    </source>
</evidence>
<organism evidence="3 4">
    <name type="scientific">Plasmodiophora brassicae</name>
    <name type="common">Clubroot disease agent</name>
    <dbReference type="NCBI Taxonomy" id="37360"/>
    <lineage>
        <taxon>Eukaryota</taxon>
        <taxon>Sar</taxon>
        <taxon>Rhizaria</taxon>
        <taxon>Endomyxa</taxon>
        <taxon>Phytomyxea</taxon>
        <taxon>Plasmodiophorida</taxon>
        <taxon>Plasmodiophoridae</taxon>
        <taxon>Plasmodiophora</taxon>
    </lineage>
</organism>
<evidence type="ECO:0000313" key="3">
    <source>
        <dbReference type="EMBL" id="SPQ99011.1"/>
    </source>
</evidence>
<feature type="signal peptide" evidence="2">
    <location>
        <begin position="1"/>
        <end position="19"/>
    </location>
</feature>
<protein>
    <submittedName>
        <fullName evidence="3">Uncharacterized protein</fullName>
    </submittedName>
</protein>
<feature type="transmembrane region" description="Helical" evidence="1">
    <location>
        <begin position="256"/>
        <end position="282"/>
    </location>
</feature>
<proteinExistence type="predicted"/>
<keyword evidence="2" id="KW-0732">Signal</keyword>
<gene>
    <name evidence="3" type="ORF">PLBR_LOCUS6226</name>
</gene>
<feature type="chain" id="PRO_5018074918" evidence="2">
    <location>
        <begin position="20"/>
        <end position="337"/>
    </location>
</feature>